<name>A0A151R212_CAJCA</name>
<dbReference type="AlphaFoldDB" id="A0A151R212"/>
<feature type="non-terminal residue" evidence="3">
    <location>
        <position position="1"/>
    </location>
</feature>
<dbReference type="PANTHER" id="PTHR11227">
    <property type="entry name" value="WD-REPEAT PROTEIN INTERACTING WITH PHOSPHOINOSIDES WIPI -RELATED"/>
    <property type="match status" value="1"/>
</dbReference>
<keyword evidence="1" id="KW-0853">WD repeat</keyword>
<dbReference type="STRING" id="3821.A0A151R212"/>
<evidence type="ECO:0000313" key="3">
    <source>
        <dbReference type="EMBL" id="KYP36638.1"/>
    </source>
</evidence>
<evidence type="ECO:0000256" key="1">
    <source>
        <dbReference type="ARBA" id="ARBA00022574"/>
    </source>
</evidence>
<dbReference type="SUPFAM" id="SSF50978">
    <property type="entry name" value="WD40 repeat-like"/>
    <property type="match status" value="1"/>
</dbReference>
<proteinExistence type="predicted"/>
<evidence type="ECO:0000313" key="4">
    <source>
        <dbReference type="Proteomes" id="UP000075243"/>
    </source>
</evidence>
<keyword evidence="4" id="KW-1185">Reference proteome</keyword>
<accession>A0A151R212</accession>
<dbReference type="Gramene" id="C.cajan_41803.t">
    <property type="protein sequence ID" value="C.cajan_41803.t"/>
    <property type="gene ID" value="C.cajan_41803"/>
</dbReference>
<dbReference type="InterPro" id="IPR036322">
    <property type="entry name" value="WD40_repeat_dom_sf"/>
</dbReference>
<dbReference type="InterPro" id="IPR048720">
    <property type="entry name" value="PROPPIN"/>
</dbReference>
<gene>
    <name evidence="3" type="ORF">KK1_042230</name>
</gene>
<organism evidence="3 4">
    <name type="scientific">Cajanus cajan</name>
    <name type="common">Pigeon pea</name>
    <name type="synonym">Cajanus indicus</name>
    <dbReference type="NCBI Taxonomy" id="3821"/>
    <lineage>
        <taxon>Eukaryota</taxon>
        <taxon>Viridiplantae</taxon>
        <taxon>Streptophyta</taxon>
        <taxon>Embryophyta</taxon>
        <taxon>Tracheophyta</taxon>
        <taxon>Spermatophyta</taxon>
        <taxon>Magnoliopsida</taxon>
        <taxon>eudicotyledons</taxon>
        <taxon>Gunneridae</taxon>
        <taxon>Pentapetalae</taxon>
        <taxon>rosids</taxon>
        <taxon>fabids</taxon>
        <taxon>Fabales</taxon>
        <taxon>Fabaceae</taxon>
        <taxon>Papilionoideae</taxon>
        <taxon>50 kb inversion clade</taxon>
        <taxon>NPAAA clade</taxon>
        <taxon>indigoferoid/millettioid clade</taxon>
        <taxon>Phaseoleae</taxon>
        <taxon>Cajanus</taxon>
    </lineage>
</organism>
<evidence type="ECO:0000256" key="2">
    <source>
        <dbReference type="ARBA" id="ARBA00022737"/>
    </source>
</evidence>
<reference evidence="3" key="1">
    <citation type="journal article" date="2012" name="Nat. Biotechnol.">
        <title>Draft genome sequence of pigeonpea (Cajanus cajan), an orphan legume crop of resource-poor farmers.</title>
        <authorList>
            <person name="Varshney R.K."/>
            <person name="Chen W."/>
            <person name="Li Y."/>
            <person name="Bharti A.K."/>
            <person name="Saxena R.K."/>
            <person name="Schlueter J.A."/>
            <person name="Donoghue M.T."/>
            <person name="Azam S."/>
            <person name="Fan G."/>
            <person name="Whaley A.M."/>
            <person name="Farmer A.D."/>
            <person name="Sheridan J."/>
            <person name="Iwata A."/>
            <person name="Tuteja R."/>
            <person name="Penmetsa R.V."/>
            <person name="Wu W."/>
            <person name="Upadhyaya H.D."/>
            <person name="Yang S.P."/>
            <person name="Shah T."/>
            <person name="Saxena K.B."/>
            <person name="Michael T."/>
            <person name="McCombie W.R."/>
            <person name="Yang B."/>
            <person name="Zhang G."/>
            <person name="Yang H."/>
            <person name="Wang J."/>
            <person name="Spillane C."/>
            <person name="Cook D.R."/>
            <person name="May G.D."/>
            <person name="Xu X."/>
            <person name="Jackson S.A."/>
        </authorList>
    </citation>
    <scope>NUCLEOTIDE SEQUENCE [LARGE SCALE GENOMIC DNA]</scope>
</reference>
<sequence>LLHLSFNQDSGYFIAATDHEFHIYNCDPNKVMVWDDHQSRCIDELSFRSEVKGVRLWRDRIAVVLAHKIETIANPKGLCNLSHVSAMVLVCPGLFALTHDGHLLATASSKGTLVRLFNTLDGSLLQEVYSISFFLVFHLGQNLKCFLPCIQGFVLDFAYLINKHDILVLFPHNSAPNLHKSKVISDSIQSVLS</sequence>
<protein>
    <submittedName>
        <fullName evidence="3">WD repeat domain phosphoinositide-interacting protein 3</fullName>
    </submittedName>
</protein>
<dbReference type="Proteomes" id="UP000075243">
    <property type="component" value="Unassembled WGS sequence"/>
</dbReference>
<keyword evidence="2" id="KW-0677">Repeat</keyword>
<dbReference type="EMBL" id="KQ484187">
    <property type="protein sequence ID" value="KYP36638.1"/>
    <property type="molecule type" value="Genomic_DNA"/>
</dbReference>